<evidence type="ECO:0000256" key="4">
    <source>
        <dbReference type="SAM" id="MobiDB-lite"/>
    </source>
</evidence>
<protein>
    <recommendedName>
        <fullName evidence="5">Alpha/beta hydrolase fold-3 domain-containing protein</fullName>
    </recommendedName>
</protein>
<name>A0A8H8CL00_PSICU</name>
<feature type="domain" description="Alpha/beta hydrolase fold-3" evidence="5">
    <location>
        <begin position="340"/>
        <end position="392"/>
    </location>
</feature>
<dbReference type="InterPro" id="IPR029058">
    <property type="entry name" value="AB_hydrolase_fold"/>
</dbReference>
<feature type="compositionally biased region" description="Basic and acidic residues" evidence="4">
    <location>
        <begin position="681"/>
        <end position="695"/>
    </location>
</feature>
<feature type="region of interest" description="Disordered" evidence="4">
    <location>
        <begin position="469"/>
        <end position="506"/>
    </location>
</feature>
<keyword evidence="2" id="KW-0378">Hydrolase</keyword>
<organism evidence="6">
    <name type="scientific">Psilocybe cubensis</name>
    <name type="common">Psychedelic mushroom</name>
    <name type="synonym">Stropharia cubensis</name>
    <dbReference type="NCBI Taxonomy" id="181762"/>
    <lineage>
        <taxon>Eukaryota</taxon>
        <taxon>Fungi</taxon>
        <taxon>Dikarya</taxon>
        <taxon>Basidiomycota</taxon>
        <taxon>Agaricomycotina</taxon>
        <taxon>Agaricomycetes</taxon>
        <taxon>Agaricomycetidae</taxon>
        <taxon>Agaricales</taxon>
        <taxon>Agaricineae</taxon>
        <taxon>Strophariaceae</taxon>
        <taxon>Psilocybe</taxon>
    </lineage>
</organism>
<dbReference type="Gene3D" id="3.40.50.1820">
    <property type="entry name" value="alpha/beta hydrolase"/>
    <property type="match status" value="2"/>
</dbReference>
<proteinExistence type="inferred from homology"/>
<dbReference type="SUPFAM" id="SSF53474">
    <property type="entry name" value="alpha/beta-Hydrolases"/>
    <property type="match status" value="1"/>
</dbReference>
<dbReference type="EMBL" id="JAFIQS010000005">
    <property type="protein sequence ID" value="KAG5169341.1"/>
    <property type="molecule type" value="Genomic_DNA"/>
</dbReference>
<accession>A0A8H8CL00</accession>
<comment type="caution">
    <text evidence="6">The sequence shown here is derived from an EMBL/GenBank/DDBJ whole genome shotgun (WGS) entry which is preliminary data.</text>
</comment>
<dbReference type="PROSITE" id="PS01174">
    <property type="entry name" value="LIPASE_GDXG_SER"/>
    <property type="match status" value="1"/>
</dbReference>
<evidence type="ECO:0000256" key="3">
    <source>
        <dbReference type="PROSITE-ProRule" id="PRU10038"/>
    </source>
</evidence>
<dbReference type="InterPro" id="IPR033140">
    <property type="entry name" value="Lipase_GDXG_put_SER_AS"/>
</dbReference>
<dbReference type="AlphaFoldDB" id="A0A8H8CL00"/>
<evidence type="ECO:0000256" key="2">
    <source>
        <dbReference type="ARBA" id="ARBA00022801"/>
    </source>
</evidence>
<evidence type="ECO:0000256" key="1">
    <source>
        <dbReference type="ARBA" id="ARBA00010515"/>
    </source>
</evidence>
<dbReference type="PANTHER" id="PTHR48081">
    <property type="entry name" value="AB HYDROLASE SUPERFAMILY PROTEIN C4A8.06C"/>
    <property type="match status" value="1"/>
</dbReference>
<feature type="domain" description="Alpha/beta hydrolase fold-3" evidence="5">
    <location>
        <begin position="88"/>
        <end position="188"/>
    </location>
</feature>
<feature type="active site" evidence="3">
    <location>
        <position position="145"/>
    </location>
</feature>
<sequence length="804" mass="89463">MIPLSSCNDAADALIDWFGPEDLKYVVGGERWWQVRGLNGVDAEWIAEQEDVSNTPPKSENGKKRSTIEADIARMEELDTVMLYVHGAQKFKGKAFAVNYRKAPQYPWPCALQDVLAAYFYLINPPHSAAHKPIPPSKIVFAGDSAGGGLCLTTLTILRDLNMPMPAGAVLISPWIDLTHSFPSVMQNYETDIIPKHGFLAKPSTLWPLPTRPEHGGRVVTTVTNVPPRPGDADTLKPLDGLAQRGQVTDSNIYGPGKPVQTQEQMLTDSQSPSFLNNREKAAQHLTSGHIDVNSIDVDPAQGVTSSIEKDISEDDIENWHPKPPKVLMENPNAVPLELRSQIQMYATTEQLTHPLVSPVLQGSLGNLPPLYIIAGEGELLRDEIIYLAHKAAHPKDYPASPSALKSRRQRENSEKYIEPTKVHLQVFDGMCHVLTVFMFTKSAKYAYRAVAEFIKHVTKYDEEHLKRNPFPELHRPPEDIPVDRDPDLQENAAGNTDEDKCEEEENSANVLDVNKQKTPSDIGIYLENQALVVQETGEPEADTISSKTSKTTQCNDDNQDIPGLLMIRERVDIYGKVRPMEPRDKLAALQLAASEIGLLKEAPALRWAAGQDEWDRVYSKQAERVLKQKSRHEEKARHMLQRALQQGFVHSSHGQPNSEAGVVMEQEKKVRRRTSVGKIQPDRRWGPLDLEGERPPPSAIAGRVDTPEALALLKKHIYFTAPVTHLMVPKVRARDAIQAAFDPDDDPNKPPPQSVSEEQIRARCIPVHGLRMWDNILRYVGRKTAAKAVDGIGGLGLSKSSKD</sequence>
<reference evidence="6" key="1">
    <citation type="submission" date="2021-02" db="EMBL/GenBank/DDBJ databases">
        <title>Psilocybe cubensis genome.</title>
        <authorList>
            <person name="Mckernan K.J."/>
            <person name="Crawford S."/>
            <person name="Trippe A."/>
            <person name="Kane L.T."/>
            <person name="Mclaughlin S."/>
        </authorList>
    </citation>
    <scope>NUCLEOTIDE SEQUENCE [LARGE SCALE GENOMIC DNA]</scope>
    <source>
        <strain evidence="6">MGC-MH-2018</strain>
    </source>
</reference>
<feature type="compositionally biased region" description="Basic and acidic residues" evidence="4">
    <location>
        <begin position="473"/>
        <end position="488"/>
    </location>
</feature>
<comment type="similarity">
    <text evidence="1">Belongs to the 'GDXG' lipolytic enzyme family.</text>
</comment>
<evidence type="ECO:0000259" key="5">
    <source>
        <dbReference type="Pfam" id="PF07859"/>
    </source>
</evidence>
<dbReference type="Pfam" id="PF07859">
    <property type="entry name" value="Abhydrolase_3"/>
    <property type="match status" value="2"/>
</dbReference>
<dbReference type="GO" id="GO:0016787">
    <property type="term" value="F:hydrolase activity"/>
    <property type="evidence" value="ECO:0007669"/>
    <property type="project" value="UniProtKB-KW"/>
</dbReference>
<evidence type="ECO:0000313" key="6">
    <source>
        <dbReference type="EMBL" id="KAG5169341.1"/>
    </source>
</evidence>
<dbReference type="InterPro" id="IPR050300">
    <property type="entry name" value="GDXG_lipolytic_enzyme"/>
</dbReference>
<gene>
    <name evidence="6" type="ORF">JR316_005897</name>
</gene>
<dbReference type="InterPro" id="IPR013094">
    <property type="entry name" value="AB_hydrolase_3"/>
</dbReference>
<feature type="region of interest" description="Disordered" evidence="4">
    <location>
        <begin position="651"/>
        <end position="702"/>
    </location>
</feature>
<dbReference type="PANTHER" id="PTHR48081:SF5">
    <property type="entry name" value="ALPHA_BETA HYDROLASE FOLD-3 DOMAIN-CONTAINING PROTEIN"/>
    <property type="match status" value="1"/>
</dbReference>